<dbReference type="AlphaFoldDB" id="A0A9P4TSJ4"/>
<comment type="caution">
    <text evidence="1">The sequence shown here is derived from an EMBL/GenBank/DDBJ whole genome shotgun (WGS) entry which is preliminary data.</text>
</comment>
<sequence>DINNHKIEFIYKQYARILLQLFKLDFERIGSLPSLVTGSQAPIRLLTFKVHNILQTGGTTTEYFGYLIEQDWEQSLRQPNTTTGFYGAKNSYRSFSVLKSLVPQFVQQDYRDGPAELICDELGLTNLIVQSGDHLTVGGVVDLEWSSAGPAQLFGSAPF</sequence>
<dbReference type="EMBL" id="MU007155">
    <property type="protein sequence ID" value="KAF2416547.1"/>
    <property type="molecule type" value="Genomic_DNA"/>
</dbReference>
<evidence type="ECO:0000313" key="1">
    <source>
        <dbReference type="EMBL" id="KAF2416547.1"/>
    </source>
</evidence>
<keyword evidence="2" id="KW-1185">Reference proteome</keyword>
<reference evidence="1" key="1">
    <citation type="journal article" date="2020" name="Stud. Mycol.">
        <title>101 Dothideomycetes genomes: a test case for predicting lifestyles and emergence of pathogens.</title>
        <authorList>
            <person name="Haridas S."/>
            <person name="Albert R."/>
            <person name="Binder M."/>
            <person name="Bloem J."/>
            <person name="Labutti K."/>
            <person name="Salamov A."/>
            <person name="Andreopoulos B."/>
            <person name="Baker S."/>
            <person name="Barry K."/>
            <person name="Bills G."/>
            <person name="Bluhm B."/>
            <person name="Cannon C."/>
            <person name="Castanera R."/>
            <person name="Culley D."/>
            <person name="Daum C."/>
            <person name="Ezra D."/>
            <person name="Gonzalez J."/>
            <person name="Henrissat B."/>
            <person name="Kuo A."/>
            <person name="Liang C."/>
            <person name="Lipzen A."/>
            <person name="Lutzoni F."/>
            <person name="Magnuson J."/>
            <person name="Mondo S."/>
            <person name="Nolan M."/>
            <person name="Ohm R."/>
            <person name="Pangilinan J."/>
            <person name="Park H.-J."/>
            <person name="Ramirez L."/>
            <person name="Alfaro M."/>
            <person name="Sun H."/>
            <person name="Tritt A."/>
            <person name="Yoshinaga Y."/>
            <person name="Zwiers L.-H."/>
            <person name="Turgeon B."/>
            <person name="Goodwin S."/>
            <person name="Spatafora J."/>
            <person name="Crous P."/>
            <person name="Grigoriev I."/>
        </authorList>
    </citation>
    <scope>NUCLEOTIDE SEQUENCE</scope>
    <source>
        <strain evidence="1">CBS 130266</strain>
    </source>
</reference>
<accession>A0A9P4TSJ4</accession>
<organism evidence="1 2">
    <name type="scientific">Tothia fuscella</name>
    <dbReference type="NCBI Taxonomy" id="1048955"/>
    <lineage>
        <taxon>Eukaryota</taxon>
        <taxon>Fungi</taxon>
        <taxon>Dikarya</taxon>
        <taxon>Ascomycota</taxon>
        <taxon>Pezizomycotina</taxon>
        <taxon>Dothideomycetes</taxon>
        <taxon>Pleosporomycetidae</taxon>
        <taxon>Venturiales</taxon>
        <taxon>Cylindrosympodiaceae</taxon>
        <taxon>Tothia</taxon>
    </lineage>
</organism>
<feature type="non-terminal residue" evidence="1">
    <location>
        <position position="159"/>
    </location>
</feature>
<name>A0A9P4TSJ4_9PEZI</name>
<evidence type="ECO:0000313" key="2">
    <source>
        <dbReference type="Proteomes" id="UP000800235"/>
    </source>
</evidence>
<dbReference type="OrthoDB" id="3793522at2759"/>
<dbReference type="Proteomes" id="UP000800235">
    <property type="component" value="Unassembled WGS sequence"/>
</dbReference>
<protein>
    <submittedName>
        <fullName evidence="1">Uncharacterized protein</fullName>
    </submittedName>
</protein>
<feature type="non-terminal residue" evidence="1">
    <location>
        <position position="1"/>
    </location>
</feature>
<gene>
    <name evidence="1" type="ORF">EJ08DRAFT_555613</name>
</gene>
<proteinExistence type="predicted"/>